<dbReference type="PANTHER" id="PTHR37299">
    <property type="entry name" value="TRANSCRIPTIONAL REGULATOR-RELATED"/>
    <property type="match status" value="1"/>
</dbReference>
<evidence type="ECO:0000259" key="1">
    <source>
        <dbReference type="PROSITE" id="PS50930"/>
    </source>
</evidence>
<dbReference type="GO" id="GO:0003677">
    <property type="term" value="F:DNA binding"/>
    <property type="evidence" value="ECO:0007669"/>
    <property type="project" value="InterPro"/>
</dbReference>
<protein>
    <submittedName>
        <fullName evidence="2">LytTR family transcriptional regulator</fullName>
    </submittedName>
</protein>
<dbReference type="GO" id="GO:0000156">
    <property type="term" value="F:phosphorelay response regulator activity"/>
    <property type="evidence" value="ECO:0007669"/>
    <property type="project" value="InterPro"/>
</dbReference>
<dbReference type="Gene3D" id="2.40.50.1020">
    <property type="entry name" value="LytTr DNA-binding domain"/>
    <property type="match status" value="1"/>
</dbReference>
<name>A0A9X5GUP2_9FIRM</name>
<dbReference type="PROSITE" id="PS50930">
    <property type="entry name" value="HTH_LYTTR"/>
    <property type="match status" value="1"/>
</dbReference>
<proteinExistence type="predicted"/>
<reference evidence="2" key="1">
    <citation type="submission" date="2018-09" db="EMBL/GenBank/DDBJ databases">
        <title>Murine metabolic-syndrome-specific gut microbial biobank.</title>
        <authorList>
            <person name="Liu C."/>
        </authorList>
    </citation>
    <scope>NUCLEOTIDE SEQUENCE</scope>
    <source>
        <strain evidence="2">D42-62</strain>
    </source>
</reference>
<feature type="domain" description="HTH LytTR-type" evidence="1">
    <location>
        <begin position="1"/>
        <end position="98"/>
    </location>
</feature>
<dbReference type="EMBL" id="QZDT01000085">
    <property type="protein sequence ID" value="NBJ95379.1"/>
    <property type="molecule type" value="Genomic_DNA"/>
</dbReference>
<gene>
    <name evidence="2" type="ORF">D5281_23320</name>
</gene>
<accession>A0A9X5GUP2</accession>
<dbReference type="PANTHER" id="PTHR37299:SF1">
    <property type="entry name" value="STAGE 0 SPORULATION PROTEIN A HOMOLOG"/>
    <property type="match status" value="1"/>
</dbReference>
<dbReference type="Pfam" id="PF04397">
    <property type="entry name" value="LytTR"/>
    <property type="match status" value="1"/>
</dbReference>
<dbReference type="InterPro" id="IPR046947">
    <property type="entry name" value="LytR-like"/>
</dbReference>
<sequence length="98" mass="11700">MIPVDSILYVESRLHKVIFFVVEDGVKEYYKYGRMDDVEPELRQYGFSRVHQSFLVNMRFVKSVERYVAQLKNGTEVSISKKYYKDTEMEYIRGQGEL</sequence>
<evidence type="ECO:0000313" key="2">
    <source>
        <dbReference type="EMBL" id="NBJ95379.1"/>
    </source>
</evidence>
<dbReference type="AlphaFoldDB" id="A0A9X5GUP2"/>
<dbReference type="SMART" id="SM00850">
    <property type="entry name" value="LytTR"/>
    <property type="match status" value="1"/>
</dbReference>
<dbReference type="InterPro" id="IPR007492">
    <property type="entry name" value="LytTR_DNA-bd_dom"/>
</dbReference>
<organism evidence="2 3">
    <name type="scientific">Parablautia muri</name>
    <dbReference type="NCBI Taxonomy" id="2320879"/>
    <lineage>
        <taxon>Bacteria</taxon>
        <taxon>Bacillati</taxon>
        <taxon>Bacillota</taxon>
        <taxon>Clostridia</taxon>
        <taxon>Lachnospirales</taxon>
        <taxon>Lachnospiraceae</taxon>
        <taxon>Parablautia</taxon>
    </lineage>
</organism>
<evidence type="ECO:0000313" key="3">
    <source>
        <dbReference type="Proteomes" id="UP001154420"/>
    </source>
</evidence>
<dbReference type="Proteomes" id="UP001154420">
    <property type="component" value="Unassembled WGS sequence"/>
</dbReference>
<comment type="caution">
    <text evidence="2">The sequence shown here is derived from an EMBL/GenBank/DDBJ whole genome shotgun (WGS) entry which is preliminary data.</text>
</comment>
<keyword evidence="3" id="KW-1185">Reference proteome</keyword>